<dbReference type="AlphaFoldDB" id="A0A1G6Y9G4"/>
<keyword evidence="2" id="KW-1185">Reference proteome</keyword>
<gene>
    <name evidence="1" type="ORF">SAMN04489747_1936</name>
</gene>
<dbReference type="STRING" id="675864.SAMN04489747_1936"/>
<organism evidence="1 2">
    <name type="scientific">Auraticoccus monumenti</name>
    <dbReference type="NCBI Taxonomy" id="675864"/>
    <lineage>
        <taxon>Bacteria</taxon>
        <taxon>Bacillati</taxon>
        <taxon>Actinomycetota</taxon>
        <taxon>Actinomycetes</taxon>
        <taxon>Propionibacteriales</taxon>
        <taxon>Propionibacteriaceae</taxon>
        <taxon>Auraticoccus</taxon>
    </lineage>
</organism>
<evidence type="ECO:0008006" key="3">
    <source>
        <dbReference type="Google" id="ProtNLM"/>
    </source>
</evidence>
<dbReference type="RefSeq" id="WP_090592763.1">
    <property type="nucleotide sequence ID" value="NZ_LT629688.1"/>
</dbReference>
<dbReference type="Proteomes" id="UP000198546">
    <property type="component" value="Chromosome i"/>
</dbReference>
<proteinExistence type="predicted"/>
<evidence type="ECO:0000313" key="1">
    <source>
        <dbReference type="EMBL" id="SDD86891.1"/>
    </source>
</evidence>
<protein>
    <recommendedName>
        <fullName evidence="3">YbaB/EbfC DNA-binding family protein</fullName>
    </recommendedName>
</protein>
<sequence length="209" mass="21884">MDPIEERLQQGLRKVAAFTAAMRVMDEGVRATEASSADGAVTVQVDAAGAVTAILLDDAWRARVAGPLGTAVVEAYQTARRSQVVAGLENVARLPDRLDDVPVLPEDLAAATRPPVDLAELQRSLPSLAEVNAQLAEAIAGARRVRETASAAPAAAPAEPVGGDDVEVVLDAAGGIVACTVPETWQRSAPLPRLLEALNRPFETRETQP</sequence>
<name>A0A1G6Y9G4_9ACTN</name>
<evidence type="ECO:0000313" key="2">
    <source>
        <dbReference type="Proteomes" id="UP000198546"/>
    </source>
</evidence>
<dbReference type="InterPro" id="IPR036894">
    <property type="entry name" value="YbaB-like_sf"/>
</dbReference>
<dbReference type="EMBL" id="LT629688">
    <property type="protein sequence ID" value="SDD86891.1"/>
    <property type="molecule type" value="Genomic_DNA"/>
</dbReference>
<reference evidence="1 2" key="1">
    <citation type="submission" date="2016-10" db="EMBL/GenBank/DDBJ databases">
        <authorList>
            <person name="de Groot N.N."/>
        </authorList>
    </citation>
    <scope>NUCLEOTIDE SEQUENCE [LARGE SCALE GENOMIC DNA]</scope>
    <source>
        <strain evidence="1 2">MON 2.2</strain>
    </source>
</reference>
<dbReference type="Gene3D" id="3.30.1310.10">
    <property type="entry name" value="Nucleoid-associated protein YbaB-like domain"/>
    <property type="match status" value="1"/>
</dbReference>
<accession>A0A1G6Y9G4</accession>